<comment type="caution">
    <text evidence="4">The sequence shown here is derived from an EMBL/GenBank/DDBJ whole genome shotgun (WGS) entry which is preliminary data.</text>
</comment>
<dbReference type="Proteomes" id="UP000265926">
    <property type="component" value="Unassembled WGS sequence"/>
</dbReference>
<dbReference type="RefSeq" id="WP_119437092.1">
    <property type="nucleotide sequence ID" value="NZ_QWGR01000003.1"/>
</dbReference>
<dbReference type="PIRSF" id="PIRSF018266">
    <property type="entry name" value="FecR"/>
    <property type="match status" value="1"/>
</dbReference>
<keyword evidence="5" id="KW-1185">Reference proteome</keyword>
<dbReference type="AlphaFoldDB" id="A0A399SYW9"/>
<protein>
    <submittedName>
        <fullName evidence="4">DUF4974 domain-containing protein</fullName>
    </submittedName>
</protein>
<dbReference type="EMBL" id="QWGR01000003">
    <property type="protein sequence ID" value="RIJ49206.1"/>
    <property type="molecule type" value="Genomic_DNA"/>
</dbReference>
<evidence type="ECO:0000313" key="5">
    <source>
        <dbReference type="Proteomes" id="UP000265926"/>
    </source>
</evidence>
<evidence type="ECO:0000259" key="2">
    <source>
        <dbReference type="Pfam" id="PF04773"/>
    </source>
</evidence>
<evidence type="ECO:0000259" key="3">
    <source>
        <dbReference type="Pfam" id="PF16344"/>
    </source>
</evidence>
<keyword evidence="1" id="KW-0472">Membrane</keyword>
<proteinExistence type="predicted"/>
<dbReference type="Gene3D" id="2.60.120.1440">
    <property type="match status" value="1"/>
</dbReference>
<evidence type="ECO:0000313" key="4">
    <source>
        <dbReference type="EMBL" id="RIJ49206.1"/>
    </source>
</evidence>
<feature type="domain" description="FecR protein" evidence="2">
    <location>
        <begin position="117"/>
        <end position="208"/>
    </location>
</feature>
<dbReference type="GO" id="GO:0016989">
    <property type="term" value="F:sigma factor antagonist activity"/>
    <property type="evidence" value="ECO:0007669"/>
    <property type="project" value="TreeGrafter"/>
</dbReference>
<evidence type="ECO:0000256" key="1">
    <source>
        <dbReference type="SAM" id="Phobius"/>
    </source>
</evidence>
<dbReference type="Pfam" id="PF16344">
    <property type="entry name" value="FecR_C"/>
    <property type="match status" value="1"/>
</dbReference>
<feature type="transmembrane region" description="Helical" evidence="1">
    <location>
        <begin position="83"/>
        <end position="100"/>
    </location>
</feature>
<accession>A0A399SYW9</accession>
<dbReference type="InterPro" id="IPR032508">
    <property type="entry name" value="FecR_C"/>
</dbReference>
<dbReference type="OrthoDB" id="1452822at2"/>
<dbReference type="Pfam" id="PF04773">
    <property type="entry name" value="FecR"/>
    <property type="match status" value="1"/>
</dbReference>
<keyword evidence="1" id="KW-1133">Transmembrane helix</keyword>
<keyword evidence="1" id="KW-0812">Transmembrane</keyword>
<dbReference type="PANTHER" id="PTHR30273:SF2">
    <property type="entry name" value="PROTEIN FECR"/>
    <property type="match status" value="1"/>
</dbReference>
<gene>
    <name evidence="4" type="ORF">D1614_06505</name>
</gene>
<name>A0A399SYW9_9BACT</name>
<sequence length="333" mass="37647">MEKQDKFWELSAGKIFDELTPEEEQELSQLLGEGENSAVFKQVENVHEGLKKSQALQNFSLKLSWTRISNSMKVRRTQLYRSVFKYAAVLLVAFLAGILVKSQFPSTGIQGFTELKVPLGQMSEVTLSDGTHIWLNSGTTLKYPNFFGDDSRDISLDGEAFFKVEHSKVPFVVKLKKSEVEVLGTSFNVVSYAEESSSQVTLVEGSVQINTLEGKAITRIKPSEQINIPDNLEELTIKTVNTGFYSSWIDGKIEFDEERLADIALRLERWYNVKISFTSKDAEDLRFSGTILKNKPFDQIIKAISLLLPVEIKYKNNLGIKDEVIISKIEKPM</sequence>
<reference evidence="4 5" key="1">
    <citation type="submission" date="2018-08" db="EMBL/GenBank/DDBJ databases">
        <title>Pallidiluteibacterium maritimus gen. nov., sp. nov., isolated from coastal sediment.</title>
        <authorList>
            <person name="Zhou L.Y."/>
        </authorList>
    </citation>
    <scope>NUCLEOTIDE SEQUENCE [LARGE SCALE GENOMIC DNA]</scope>
    <source>
        <strain evidence="4 5">XSD2</strain>
    </source>
</reference>
<feature type="domain" description="Protein FecR C-terminal" evidence="3">
    <location>
        <begin position="253"/>
        <end position="317"/>
    </location>
</feature>
<dbReference type="InterPro" id="IPR012373">
    <property type="entry name" value="Ferrdict_sens_TM"/>
</dbReference>
<organism evidence="4 5">
    <name type="scientific">Maribellus luteus</name>
    <dbReference type="NCBI Taxonomy" id="2305463"/>
    <lineage>
        <taxon>Bacteria</taxon>
        <taxon>Pseudomonadati</taxon>
        <taxon>Bacteroidota</taxon>
        <taxon>Bacteroidia</taxon>
        <taxon>Marinilabiliales</taxon>
        <taxon>Prolixibacteraceae</taxon>
        <taxon>Maribellus</taxon>
    </lineage>
</organism>
<dbReference type="InterPro" id="IPR006860">
    <property type="entry name" value="FecR"/>
</dbReference>
<dbReference type="PANTHER" id="PTHR30273">
    <property type="entry name" value="PERIPLASMIC SIGNAL SENSOR AND SIGMA FACTOR ACTIVATOR FECR-RELATED"/>
    <property type="match status" value="1"/>
</dbReference>
<dbReference type="Gene3D" id="3.55.50.30">
    <property type="match status" value="1"/>
</dbReference>